<feature type="transmembrane region" description="Helical" evidence="1">
    <location>
        <begin position="6"/>
        <end position="26"/>
    </location>
</feature>
<dbReference type="PANTHER" id="PTHR33371:SF4">
    <property type="entry name" value="INTERMEMBRANE PHOSPHOLIPID TRANSPORT SYSTEM BINDING PROTEIN MLAD"/>
    <property type="match status" value="1"/>
</dbReference>
<sequence>MTTSTLSKALGALIVAALVVAGFLLFMPGGTKMHLTAEFPRTVSLYSGSDVRILGVRVGSVDSVTPAGTKVVVKMTYDAKYKVPKNAKAVLVSPSIVGDRFIQLTPAYTKGAVMADHTVLSQKRTATPLELDQIYGSLNDLSVALGPDGANSSDGGTSEGALTRILDSTSRNFDGQGVQAHQTIENLSRLTKTLDDNKENLFGTAKQLETFVNALATNDDTVRRFNDSLTQGADLLAGERQDLAAALKNLGTALVDVRQFVETNRDALTTNIKGLNQVTQILVKRRDQLAEVLKVAPTALNNLGLAYNPKTGTLDQRTNLSENITNGLNQPGTVLCGFLAPAGQVLSTSQCTQFLNGIGLKRAGALTRSSTPDNRYQYVDPTLAGLVEVKHR</sequence>
<dbReference type="InterPro" id="IPR024516">
    <property type="entry name" value="Mce_C"/>
</dbReference>
<dbReference type="Pfam" id="PF02470">
    <property type="entry name" value="MlaD"/>
    <property type="match status" value="1"/>
</dbReference>
<reference evidence="4 5" key="1">
    <citation type="submission" date="2018-10" db="EMBL/GenBank/DDBJ databases">
        <title>Marmoricola sp. 4Q3S-7 whole genome shotgun sequence.</title>
        <authorList>
            <person name="Li F."/>
        </authorList>
    </citation>
    <scope>NUCLEOTIDE SEQUENCE [LARGE SCALE GENOMIC DNA]</scope>
    <source>
        <strain evidence="4 5">4Q3S-7</strain>
    </source>
</reference>
<evidence type="ECO:0000313" key="5">
    <source>
        <dbReference type="Proteomes" id="UP000281708"/>
    </source>
</evidence>
<evidence type="ECO:0000259" key="3">
    <source>
        <dbReference type="Pfam" id="PF11887"/>
    </source>
</evidence>
<evidence type="ECO:0000256" key="1">
    <source>
        <dbReference type="SAM" id="Phobius"/>
    </source>
</evidence>
<dbReference type="PANTHER" id="PTHR33371">
    <property type="entry name" value="INTERMEMBRANE PHOSPHOLIPID TRANSPORT SYSTEM BINDING PROTEIN MLAD-RELATED"/>
    <property type="match status" value="1"/>
</dbReference>
<dbReference type="AlphaFoldDB" id="A0A3L8P861"/>
<dbReference type="GO" id="GO:0005576">
    <property type="term" value="C:extracellular region"/>
    <property type="evidence" value="ECO:0007669"/>
    <property type="project" value="TreeGrafter"/>
</dbReference>
<gene>
    <name evidence="4" type="ORF">D9V37_01105</name>
</gene>
<protein>
    <submittedName>
        <fullName evidence="4">MCE family protein</fullName>
    </submittedName>
</protein>
<name>A0A3L8P861_9ACTN</name>
<keyword evidence="1" id="KW-0472">Membrane</keyword>
<feature type="domain" description="Mce/MlaD" evidence="2">
    <location>
        <begin position="34"/>
        <end position="106"/>
    </location>
</feature>
<dbReference type="InterPro" id="IPR052336">
    <property type="entry name" value="MlaD_Phospholipid_Transporter"/>
</dbReference>
<feature type="domain" description="Mammalian cell entry C-terminal" evidence="3">
    <location>
        <begin position="113"/>
        <end position="296"/>
    </location>
</feature>
<dbReference type="InterPro" id="IPR005693">
    <property type="entry name" value="Mce"/>
</dbReference>
<evidence type="ECO:0000259" key="2">
    <source>
        <dbReference type="Pfam" id="PF02470"/>
    </source>
</evidence>
<organism evidence="4 5">
    <name type="scientific">Nocardioides mangrovicus</name>
    <dbReference type="NCBI Taxonomy" id="2478913"/>
    <lineage>
        <taxon>Bacteria</taxon>
        <taxon>Bacillati</taxon>
        <taxon>Actinomycetota</taxon>
        <taxon>Actinomycetes</taxon>
        <taxon>Propionibacteriales</taxon>
        <taxon>Nocardioidaceae</taxon>
        <taxon>Nocardioides</taxon>
    </lineage>
</organism>
<dbReference type="Proteomes" id="UP000281708">
    <property type="component" value="Unassembled WGS sequence"/>
</dbReference>
<dbReference type="Pfam" id="PF11887">
    <property type="entry name" value="Mce4_CUP1"/>
    <property type="match status" value="1"/>
</dbReference>
<dbReference type="RefSeq" id="WP_121804280.1">
    <property type="nucleotide sequence ID" value="NZ_RDBE01000001.1"/>
</dbReference>
<comment type="caution">
    <text evidence="4">The sequence shown here is derived from an EMBL/GenBank/DDBJ whole genome shotgun (WGS) entry which is preliminary data.</text>
</comment>
<proteinExistence type="predicted"/>
<keyword evidence="1" id="KW-0812">Transmembrane</keyword>
<dbReference type="OrthoDB" id="4516955at2"/>
<accession>A0A3L8P861</accession>
<keyword evidence="5" id="KW-1185">Reference proteome</keyword>
<dbReference type="EMBL" id="RDBE01000001">
    <property type="protein sequence ID" value="RLV50598.1"/>
    <property type="molecule type" value="Genomic_DNA"/>
</dbReference>
<keyword evidence="1" id="KW-1133">Transmembrane helix</keyword>
<dbReference type="NCBIfam" id="TIGR00996">
    <property type="entry name" value="Mtu_fam_mce"/>
    <property type="match status" value="1"/>
</dbReference>
<dbReference type="InterPro" id="IPR003399">
    <property type="entry name" value="Mce/MlaD"/>
</dbReference>
<evidence type="ECO:0000313" key="4">
    <source>
        <dbReference type="EMBL" id="RLV50598.1"/>
    </source>
</evidence>